<dbReference type="Proteomes" id="UP000578252">
    <property type="component" value="Unassembled WGS sequence"/>
</dbReference>
<dbReference type="PROSITE" id="PS51704">
    <property type="entry name" value="GP_PDE"/>
    <property type="match status" value="1"/>
</dbReference>
<accession>A0A7Y0Y461</accession>
<protein>
    <submittedName>
        <fullName evidence="2">Glycerophosphodiester phosphodiesterase</fullName>
    </submittedName>
</protein>
<name>A0A7Y0Y461_9ACTO</name>
<evidence type="ECO:0000259" key="1">
    <source>
        <dbReference type="PROSITE" id="PS51704"/>
    </source>
</evidence>
<sequence length="298" mass="32889">MSRFCSYPYPYPLPAAVFPLEPGHPGAVARNQETVAAKETGDTVEHRKPVLLAHRGSPLAGVPENSRAAFDACIHSGEARGLETDVHATRDGYPVISHDPQWHAADGDVVIADVTWAELCRYRLPNGEDPLGFEEFLDRYPGIYVNIDFKIAAVLPEALRILEGRRDLERMGLASFSAGRVWEIAARLGHEPGYLPGSADVARFLLACESGVLFSGLRQCRGAVPRLLREYSCAFAVPERLWGVTVLTRRFIAGAHVLGCPVYVWTVNETSQFQRLARLGVDGVYTDFVHTLHQLQTI</sequence>
<dbReference type="PANTHER" id="PTHR46211">
    <property type="entry name" value="GLYCEROPHOSPHORYL DIESTER PHOSPHODIESTERASE"/>
    <property type="match status" value="1"/>
</dbReference>
<dbReference type="AlphaFoldDB" id="A0A7Y0Y461"/>
<dbReference type="InterPro" id="IPR030395">
    <property type="entry name" value="GP_PDE_dom"/>
</dbReference>
<evidence type="ECO:0000313" key="2">
    <source>
        <dbReference type="EMBL" id="NMW65146.1"/>
    </source>
</evidence>
<organism evidence="2 3">
    <name type="scientific">Mobiluncus mulieris</name>
    <dbReference type="NCBI Taxonomy" id="2052"/>
    <lineage>
        <taxon>Bacteria</taxon>
        <taxon>Bacillati</taxon>
        <taxon>Actinomycetota</taxon>
        <taxon>Actinomycetes</taxon>
        <taxon>Actinomycetales</taxon>
        <taxon>Actinomycetaceae</taxon>
        <taxon>Mobiluncus</taxon>
    </lineage>
</organism>
<dbReference type="InterPro" id="IPR017946">
    <property type="entry name" value="PLC-like_Pdiesterase_TIM-brl"/>
</dbReference>
<dbReference type="GO" id="GO:0008081">
    <property type="term" value="F:phosphoric diester hydrolase activity"/>
    <property type="evidence" value="ECO:0007669"/>
    <property type="project" value="InterPro"/>
</dbReference>
<evidence type="ECO:0000313" key="3">
    <source>
        <dbReference type="Proteomes" id="UP000578252"/>
    </source>
</evidence>
<feature type="domain" description="GP-PDE" evidence="1">
    <location>
        <begin position="49"/>
        <end position="296"/>
    </location>
</feature>
<dbReference type="GO" id="GO:0006629">
    <property type="term" value="P:lipid metabolic process"/>
    <property type="evidence" value="ECO:0007669"/>
    <property type="project" value="InterPro"/>
</dbReference>
<proteinExistence type="predicted"/>
<dbReference type="PANTHER" id="PTHR46211:SF14">
    <property type="entry name" value="GLYCEROPHOSPHODIESTER PHOSPHODIESTERASE"/>
    <property type="match status" value="1"/>
</dbReference>
<reference evidence="2 3" key="1">
    <citation type="submission" date="2020-04" db="EMBL/GenBank/DDBJ databases">
        <title>Antimicrobial susceptibility and clonality of vaginal-derived multi-drug resistant Mobiluncus isolates in China.</title>
        <authorList>
            <person name="Zhang X."/>
        </authorList>
    </citation>
    <scope>NUCLEOTIDE SEQUENCE [LARGE SCALE GENOMIC DNA]</scope>
    <source>
        <strain evidence="2 3">13</strain>
    </source>
</reference>
<dbReference type="EMBL" id="JABCUR010000004">
    <property type="protein sequence ID" value="NMW65146.1"/>
    <property type="molecule type" value="Genomic_DNA"/>
</dbReference>
<dbReference type="Pfam" id="PF03009">
    <property type="entry name" value="GDPD"/>
    <property type="match status" value="2"/>
</dbReference>
<gene>
    <name evidence="2" type="ORF">HHJ78_06295</name>
</gene>
<dbReference type="Gene3D" id="3.20.20.190">
    <property type="entry name" value="Phosphatidylinositol (PI) phosphodiesterase"/>
    <property type="match status" value="1"/>
</dbReference>
<dbReference type="RefSeq" id="WP_169771944.1">
    <property type="nucleotide sequence ID" value="NZ_JABCUR010000004.1"/>
</dbReference>
<comment type="caution">
    <text evidence="2">The sequence shown here is derived from an EMBL/GenBank/DDBJ whole genome shotgun (WGS) entry which is preliminary data.</text>
</comment>
<dbReference type="SUPFAM" id="SSF51695">
    <property type="entry name" value="PLC-like phosphodiesterases"/>
    <property type="match status" value="1"/>
</dbReference>